<protein>
    <submittedName>
        <fullName evidence="2">DUF4365 domain-containing protein</fullName>
    </submittedName>
</protein>
<organism evidence="2 3">
    <name type="scientific">Psychrobacter glacincola</name>
    <dbReference type="NCBI Taxonomy" id="56810"/>
    <lineage>
        <taxon>Bacteria</taxon>
        <taxon>Pseudomonadati</taxon>
        <taxon>Pseudomonadota</taxon>
        <taxon>Gammaproteobacteria</taxon>
        <taxon>Moraxellales</taxon>
        <taxon>Moraxellaceae</taxon>
        <taxon>Psychrobacter</taxon>
    </lineage>
</organism>
<feature type="domain" description="DUF4365" evidence="1">
    <location>
        <begin position="28"/>
        <end position="150"/>
    </location>
</feature>
<reference evidence="3" key="1">
    <citation type="journal article" date="2019" name="Int. J. Syst. Evol. Microbiol.">
        <title>The Global Catalogue of Microorganisms (GCM) 10K type strain sequencing project: providing services to taxonomists for standard genome sequencing and annotation.</title>
        <authorList>
            <consortium name="The Broad Institute Genomics Platform"/>
            <consortium name="The Broad Institute Genome Sequencing Center for Infectious Disease"/>
            <person name="Wu L."/>
            <person name="Ma J."/>
        </authorList>
    </citation>
    <scope>NUCLEOTIDE SEQUENCE [LARGE SCALE GENOMIC DNA]</scope>
    <source>
        <strain evidence="3">CCM 2050</strain>
    </source>
</reference>
<accession>A0ABW1WAQ4</accession>
<evidence type="ECO:0000259" key="1">
    <source>
        <dbReference type="Pfam" id="PF14280"/>
    </source>
</evidence>
<dbReference type="InterPro" id="IPR025375">
    <property type="entry name" value="DUF4365"/>
</dbReference>
<dbReference type="SUPFAM" id="SSF48452">
    <property type="entry name" value="TPR-like"/>
    <property type="match status" value="1"/>
</dbReference>
<name>A0ABW1WAQ4_9GAMM</name>
<evidence type="ECO:0000313" key="2">
    <source>
        <dbReference type="EMBL" id="MFC6382032.1"/>
    </source>
</evidence>
<comment type="caution">
    <text evidence="2">The sequence shown here is derived from an EMBL/GenBank/DDBJ whole genome shotgun (WGS) entry which is preliminary data.</text>
</comment>
<dbReference type="EMBL" id="JBHSTZ010000034">
    <property type="protein sequence ID" value="MFC6382032.1"/>
    <property type="molecule type" value="Genomic_DNA"/>
</dbReference>
<keyword evidence="3" id="KW-1185">Reference proteome</keyword>
<dbReference type="RefSeq" id="WP_201548682.1">
    <property type="nucleotide sequence ID" value="NZ_CAJGZK010000029.1"/>
</dbReference>
<gene>
    <name evidence="2" type="ORF">ACFP58_11300</name>
</gene>
<dbReference type="Proteomes" id="UP001596264">
    <property type="component" value="Unassembled WGS sequence"/>
</dbReference>
<evidence type="ECO:0000313" key="3">
    <source>
        <dbReference type="Proteomes" id="UP001596264"/>
    </source>
</evidence>
<sequence>MTNLPEEGDSQRIGRLAKKALTNHMPLDWIEKEQDGDSDFGIDYLIQLKNDSSQVEFSFYLQLKGTMSPTYNKTHTSISYDFKTTTLAYYHRQEPLVMVAVVDIRDEKKFYECPIYYFWLDEKWFDKNAKKLNSQKTISISIPTTNLLNQDLDIYSFYANRFQEKLAFSEIRKGINELERPLLDTLSLIAKNIDEKPIFLKSIELKNEAPWIDNPKDEVSTDLKMCSDYLSNNRIQAAKVVLDKLNTKKDNFNTHEMAEFYYQRGNILSHEGFRDDAEKYFKLAQEKSSKDRYRLAYLESKFKLDSTLSQDELEESLDTLGSSSLPECALKAKILAMLKRPTEALQLLKQYYPTETMMQMVICTIGSLHEELDLIIEENLGHEFEDDRKTYIFNALAARRFFQKSSNDVGIYGEILPIEGRPDYDLEGMKQAFSSLQKAWIAAKKLGYPNDITMLIDISALIYGYFNKLEELTCYFDEILSERTSHSEVIRSYVRILFNCGQYTKVIELLEKLESLDGDECSMHILSCYNLNKSKLCLSLIQKYESILLSSSRENVPAIFCIGAEIADSMFDKNLAAQYEKIVKSLPDGEAFIAIQDFVNKSNRDKSRHNEFTQNLYQKYIDLDKPLVIAVQLIRYLNPRDSMTANQLIELAENILETRELSKNRYLDLAQAFITTERWADAERLAEKNIAKGIAISKWKLVQAAALQNQGRVGVAYQIIADVIKLEDIGKQEKDFFINLSLSLGLIDNVVELLEENLANSSNIEDKIFIIRQLISIYPNRADYTEKTKTAVLKYGTLVDQNNCDQEGDYLQLCMLLCPFENDNQFTDYTERRNEYTKKFPNSKVFKIGSINTDEGAEGLLESLRDMAGITPELIELWESNKQKLRSSELTIPFFMRGLYLQDTRDIFTTWFLSKSSTDQELEFKIIHSPQLNKNDFKDLIDTSDVLLIEETSILVLNELGIFNSFLESLPRFSILERFFKELNLTAHALLSPYNNIAGEILKAIQNNLTKLDLIHLDEESLLQYDQSLKDKKGLLITDDLYVNKLVSIENQGVQTGNIFNILEYLGDKHVLDKSVLQDKIVSTSKLGIIDLNMRLDFLGDSVDYFLGRPEVLDYKDTDFQYIFDKIILFHTNFKIKYKLFLDIFLYVDVQKISPQTLLTLVYKLIESEDNYEPQAVITTWLIHSGLGRKCEKGMETNFSTEHLILWNKYTSVMGILDPENSSIISLLEKVVSVILNLEPEIKSIAFNNLKSGFSSDSIEYSNLKRLDHFFNL</sequence>
<dbReference type="Gene3D" id="1.25.40.10">
    <property type="entry name" value="Tetratricopeptide repeat domain"/>
    <property type="match status" value="1"/>
</dbReference>
<dbReference type="InterPro" id="IPR011990">
    <property type="entry name" value="TPR-like_helical_dom_sf"/>
</dbReference>
<proteinExistence type="predicted"/>
<dbReference type="Pfam" id="PF14280">
    <property type="entry name" value="DUF4365"/>
    <property type="match status" value="1"/>
</dbReference>